<sequence>MSTASVQRWDRGVVVLLRSRTNLLTLSSAEYSLSSPVVSSYKFDYNGNTPPKGWDACTHPEGALYFHHTVKVVQLTLKQRQAHVYGFSPTQRVFTDALMYDDAKAAIVNEAVRIILDRASQDALKEDIVVPKEFDLVIELVELAGKTVAGYYFADHATRLLFWTDQINALTTCGIKCVNLFSHLRLGIECQYWSLTSSVLSIIRDLTFAAPSDTLTSPTSTAVWTKEENKIILDVLDRIHDPSKLVCDRAHSGAIIATPRTRSIQIMEAFLFWGSISHLKALEKIWVDGFVHANSWKAFIGNLEKQWGELSITNRPKGQGPVDMAARFLGNMTHGSTTGLRNLAIMYALPYALLIWSTLEFLAAFLFYCFDHTSTPTRVTVASALCGCMVLAAWYSTLLWIGEYNGQYYLQNILEWMSQIRHWRPDGSDESDENDESV</sequence>
<keyword evidence="1" id="KW-0812">Transmembrane</keyword>
<protein>
    <submittedName>
        <fullName evidence="2">Uncharacterized protein</fullName>
    </submittedName>
</protein>
<dbReference type="EMBL" id="KV417511">
    <property type="protein sequence ID" value="KZP26958.1"/>
    <property type="molecule type" value="Genomic_DNA"/>
</dbReference>
<reference evidence="2 3" key="1">
    <citation type="journal article" date="2016" name="Mol. Biol. Evol.">
        <title>Comparative Genomics of Early-Diverging Mushroom-Forming Fungi Provides Insights into the Origins of Lignocellulose Decay Capabilities.</title>
        <authorList>
            <person name="Nagy L.G."/>
            <person name="Riley R."/>
            <person name="Tritt A."/>
            <person name="Adam C."/>
            <person name="Daum C."/>
            <person name="Floudas D."/>
            <person name="Sun H."/>
            <person name="Yadav J.S."/>
            <person name="Pangilinan J."/>
            <person name="Larsson K.H."/>
            <person name="Matsuura K."/>
            <person name="Barry K."/>
            <person name="Labutti K."/>
            <person name="Kuo R."/>
            <person name="Ohm R.A."/>
            <person name="Bhattacharya S.S."/>
            <person name="Shirouzu T."/>
            <person name="Yoshinaga Y."/>
            <person name="Martin F.M."/>
            <person name="Grigoriev I.V."/>
            <person name="Hibbett D.S."/>
        </authorList>
    </citation>
    <scope>NUCLEOTIDE SEQUENCE [LARGE SCALE GENOMIC DNA]</scope>
    <source>
        <strain evidence="2 3">CBS 109695</strain>
    </source>
</reference>
<accession>A0A166QB42</accession>
<proteinExistence type="predicted"/>
<feature type="transmembrane region" description="Helical" evidence="1">
    <location>
        <begin position="381"/>
        <end position="401"/>
    </location>
</feature>
<gene>
    <name evidence="2" type="ORF">FIBSPDRAFT_1002476</name>
</gene>
<keyword evidence="3" id="KW-1185">Reference proteome</keyword>
<feature type="transmembrane region" description="Helical" evidence="1">
    <location>
        <begin position="344"/>
        <end position="369"/>
    </location>
</feature>
<keyword evidence="1" id="KW-0472">Membrane</keyword>
<dbReference type="Proteomes" id="UP000076532">
    <property type="component" value="Unassembled WGS sequence"/>
</dbReference>
<dbReference type="AlphaFoldDB" id="A0A166QB42"/>
<evidence type="ECO:0000313" key="2">
    <source>
        <dbReference type="EMBL" id="KZP26958.1"/>
    </source>
</evidence>
<dbReference type="OrthoDB" id="2657661at2759"/>
<organism evidence="2 3">
    <name type="scientific">Athelia psychrophila</name>
    <dbReference type="NCBI Taxonomy" id="1759441"/>
    <lineage>
        <taxon>Eukaryota</taxon>
        <taxon>Fungi</taxon>
        <taxon>Dikarya</taxon>
        <taxon>Basidiomycota</taxon>
        <taxon>Agaricomycotina</taxon>
        <taxon>Agaricomycetes</taxon>
        <taxon>Agaricomycetidae</taxon>
        <taxon>Atheliales</taxon>
        <taxon>Atheliaceae</taxon>
        <taxon>Athelia</taxon>
    </lineage>
</organism>
<keyword evidence="1" id="KW-1133">Transmembrane helix</keyword>
<evidence type="ECO:0000256" key="1">
    <source>
        <dbReference type="SAM" id="Phobius"/>
    </source>
</evidence>
<name>A0A166QB42_9AGAM</name>
<evidence type="ECO:0000313" key="3">
    <source>
        <dbReference type="Proteomes" id="UP000076532"/>
    </source>
</evidence>